<proteinExistence type="predicted"/>
<dbReference type="InterPro" id="IPR052967">
    <property type="entry name" value="Stress_Response_Assoc"/>
</dbReference>
<feature type="domain" description="DUF2382" evidence="2">
    <location>
        <begin position="21"/>
        <end position="67"/>
    </location>
</feature>
<dbReference type="InterPro" id="IPR019060">
    <property type="entry name" value="DUF2382"/>
</dbReference>
<feature type="region of interest" description="Disordered" evidence="1">
    <location>
        <begin position="1"/>
        <end position="20"/>
    </location>
</feature>
<organism evidence="3 4">
    <name type="scientific">Dermacoccus abyssi</name>
    <dbReference type="NCBI Taxonomy" id="322596"/>
    <lineage>
        <taxon>Bacteria</taxon>
        <taxon>Bacillati</taxon>
        <taxon>Actinomycetota</taxon>
        <taxon>Actinomycetes</taxon>
        <taxon>Micrococcales</taxon>
        <taxon>Dermacoccaceae</taxon>
        <taxon>Dermacoccus</taxon>
    </lineage>
</organism>
<dbReference type="Proteomes" id="UP000323565">
    <property type="component" value="Chromosome"/>
</dbReference>
<reference evidence="3 4" key="1">
    <citation type="submission" date="2019-08" db="EMBL/GenBank/DDBJ databases">
        <title>Dermacoccus abyssi strain HZAU 226, whole genome Nanopore sequencing project.</title>
        <authorList>
            <person name="Guo A."/>
            <person name="Zhang X."/>
            <person name="Ruan Y."/>
            <person name="Liu W."/>
            <person name="Chen Q."/>
            <person name="Gu L."/>
        </authorList>
    </citation>
    <scope>NUCLEOTIDE SEQUENCE [LARGE SCALE GENOMIC DNA]</scope>
    <source>
        <strain evidence="3 4">HZAU 226</strain>
    </source>
</reference>
<dbReference type="PANTHER" id="PTHR38463">
    <property type="entry name" value="STRESS RESPONSE PROTEIN YSNF"/>
    <property type="match status" value="1"/>
</dbReference>
<gene>
    <name evidence="3" type="ORF">FV141_02560</name>
</gene>
<feature type="compositionally biased region" description="Basic and acidic residues" evidence="1">
    <location>
        <begin position="118"/>
        <end position="146"/>
    </location>
</feature>
<dbReference type="EMBL" id="CP043031">
    <property type="protein sequence ID" value="QEH92542.1"/>
    <property type="molecule type" value="Genomic_DNA"/>
</dbReference>
<evidence type="ECO:0000256" key="1">
    <source>
        <dbReference type="SAM" id="MobiDB-lite"/>
    </source>
</evidence>
<evidence type="ECO:0000313" key="3">
    <source>
        <dbReference type="EMBL" id="QEH92542.1"/>
    </source>
</evidence>
<evidence type="ECO:0000313" key="4">
    <source>
        <dbReference type="Proteomes" id="UP000323565"/>
    </source>
</evidence>
<dbReference type="Pfam" id="PF09557">
    <property type="entry name" value="DUF2382"/>
    <property type="match status" value="2"/>
</dbReference>
<evidence type="ECO:0000259" key="2">
    <source>
        <dbReference type="Pfam" id="PF09557"/>
    </source>
</evidence>
<keyword evidence="4" id="KW-1185">Reference proteome</keyword>
<sequence length="207" mass="23747">MSDQRGVERPFDGRRDEADGMVLHEERLTPGVERYEVGRVEVRKRIIVEELTVTLPVRREVADLVRVYDDGSEEVLDLPPSYWEPRIEDRTGGMPYGSKETPAGAYGEAEGRDDDAIDGVRSDSRDEVYDGQRDERERSGARRSAEADSYDVVLHEERPVISTEVYAVERLRLSVDRETQNMTYTDTVRREVVDFDLDGDTYPDVTR</sequence>
<accession>A0ABX5Z6G5</accession>
<protein>
    <submittedName>
        <fullName evidence="3">DUF2382 domain-containing protein</fullName>
    </submittedName>
</protein>
<feature type="domain" description="DUF2382" evidence="2">
    <location>
        <begin position="135"/>
        <end position="194"/>
    </location>
</feature>
<name>A0ABX5Z6G5_9MICO</name>
<feature type="region of interest" description="Disordered" evidence="1">
    <location>
        <begin position="86"/>
        <end position="148"/>
    </location>
</feature>
<dbReference type="PANTHER" id="PTHR38463:SF1">
    <property type="entry name" value="STRESS RESPONSE PROTEIN YSNF"/>
    <property type="match status" value="1"/>
</dbReference>